<gene>
    <name evidence="1" type="ORF">I79_004944</name>
</gene>
<evidence type="ECO:0000313" key="1">
    <source>
        <dbReference type="EMBL" id="EGW00746.1"/>
    </source>
</evidence>
<dbReference type="AlphaFoldDB" id="G3H3V4"/>
<proteinExistence type="predicted"/>
<organism evidence="1 2">
    <name type="scientific">Cricetulus griseus</name>
    <name type="common">Chinese hamster</name>
    <name type="synonym">Cricetulus barabensis griseus</name>
    <dbReference type="NCBI Taxonomy" id="10029"/>
    <lineage>
        <taxon>Eukaryota</taxon>
        <taxon>Metazoa</taxon>
        <taxon>Chordata</taxon>
        <taxon>Craniata</taxon>
        <taxon>Vertebrata</taxon>
        <taxon>Euteleostomi</taxon>
        <taxon>Mammalia</taxon>
        <taxon>Eutheria</taxon>
        <taxon>Euarchontoglires</taxon>
        <taxon>Glires</taxon>
        <taxon>Rodentia</taxon>
        <taxon>Myomorpha</taxon>
        <taxon>Muroidea</taxon>
        <taxon>Cricetidae</taxon>
        <taxon>Cricetinae</taxon>
        <taxon>Cricetulus</taxon>
    </lineage>
</organism>
<evidence type="ECO:0000313" key="2">
    <source>
        <dbReference type="Proteomes" id="UP000001075"/>
    </source>
</evidence>
<dbReference type="EMBL" id="JH000132">
    <property type="protein sequence ID" value="EGW00746.1"/>
    <property type="molecule type" value="Genomic_DNA"/>
</dbReference>
<accession>G3H3V4</accession>
<reference evidence="2" key="1">
    <citation type="journal article" date="2011" name="Nat. Biotechnol.">
        <title>The genomic sequence of the Chinese hamster ovary (CHO)-K1 cell line.</title>
        <authorList>
            <person name="Xu X."/>
            <person name="Nagarajan H."/>
            <person name="Lewis N.E."/>
            <person name="Pan S."/>
            <person name="Cai Z."/>
            <person name="Liu X."/>
            <person name="Chen W."/>
            <person name="Xie M."/>
            <person name="Wang W."/>
            <person name="Hammond S."/>
            <person name="Andersen M.R."/>
            <person name="Neff N."/>
            <person name="Passarelli B."/>
            <person name="Koh W."/>
            <person name="Fan H.C."/>
            <person name="Wang J."/>
            <person name="Gui Y."/>
            <person name="Lee K.H."/>
            <person name="Betenbaugh M.J."/>
            <person name="Quake S.R."/>
            <person name="Famili I."/>
            <person name="Palsson B.O."/>
            <person name="Wang J."/>
        </authorList>
    </citation>
    <scope>NUCLEOTIDE SEQUENCE [LARGE SCALE GENOMIC DNA]</scope>
    <source>
        <strain evidence="2">CHO K1 cell line</strain>
    </source>
</reference>
<name>G3H3V4_CRIGR</name>
<dbReference type="Proteomes" id="UP000001075">
    <property type="component" value="Unassembled WGS sequence"/>
</dbReference>
<protein>
    <submittedName>
        <fullName evidence="1">Uncharacterized protein</fullName>
    </submittedName>
</protein>
<dbReference type="InParanoid" id="G3H3V4"/>
<sequence length="88" mass="9735">MKINHSGSISTQSSVLTRDQEWLFLHMCMFGGHPGTVDGQFSFAVFFRMSVGPKCPYEAVVQDKSVRGREGYVYLHFAVSGNSTAIIS</sequence>